<protein>
    <submittedName>
        <fullName evidence="1">Uncharacterized protein</fullName>
    </submittedName>
</protein>
<dbReference type="EMBL" id="ML976304">
    <property type="protein sequence ID" value="KAF1935166.1"/>
    <property type="molecule type" value="Genomic_DNA"/>
</dbReference>
<dbReference type="Proteomes" id="UP000800038">
    <property type="component" value="Unassembled WGS sequence"/>
</dbReference>
<proteinExistence type="predicted"/>
<reference evidence="1" key="1">
    <citation type="journal article" date="2020" name="Stud. Mycol.">
        <title>101 Dothideomycetes genomes: a test case for predicting lifestyles and emergence of pathogens.</title>
        <authorList>
            <person name="Haridas S."/>
            <person name="Albert R."/>
            <person name="Binder M."/>
            <person name="Bloem J."/>
            <person name="Labutti K."/>
            <person name="Salamov A."/>
            <person name="Andreopoulos B."/>
            <person name="Baker S."/>
            <person name="Barry K."/>
            <person name="Bills G."/>
            <person name="Bluhm B."/>
            <person name="Cannon C."/>
            <person name="Castanera R."/>
            <person name="Culley D."/>
            <person name="Daum C."/>
            <person name="Ezra D."/>
            <person name="Gonzalez J."/>
            <person name="Henrissat B."/>
            <person name="Kuo A."/>
            <person name="Liang C."/>
            <person name="Lipzen A."/>
            <person name="Lutzoni F."/>
            <person name="Magnuson J."/>
            <person name="Mondo S."/>
            <person name="Nolan M."/>
            <person name="Ohm R."/>
            <person name="Pangilinan J."/>
            <person name="Park H.-J."/>
            <person name="Ramirez L."/>
            <person name="Alfaro M."/>
            <person name="Sun H."/>
            <person name="Tritt A."/>
            <person name="Yoshinaga Y."/>
            <person name="Zwiers L.-H."/>
            <person name="Turgeon B."/>
            <person name="Goodwin S."/>
            <person name="Spatafora J."/>
            <person name="Crous P."/>
            <person name="Grigoriev I."/>
        </authorList>
    </citation>
    <scope>NUCLEOTIDE SEQUENCE</scope>
    <source>
        <strain evidence="1">CBS 161.51</strain>
    </source>
</reference>
<dbReference type="OrthoDB" id="3782275at2759"/>
<evidence type="ECO:0000313" key="1">
    <source>
        <dbReference type="EMBL" id="KAF1935166.1"/>
    </source>
</evidence>
<dbReference type="AlphaFoldDB" id="A0A6A5S9U6"/>
<name>A0A6A5S9U6_9PLEO</name>
<evidence type="ECO:0000313" key="2">
    <source>
        <dbReference type="Proteomes" id="UP000800038"/>
    </source>
</evidence>
<sequence>MAAVLLANTELFANLAIKLGLLGFGLGTSPETIDLLHGGVKGAITEATVPNTCVFSVTGIPGTVDPYKQADVSISAWLRCEDQTSLLGSWIGVSSDQDLLVSDSRVGDIRLNFQSSKFPSYPFPGDLIIYNPVWVDHANEGGIGMINCLRTSKVGGIDGKDCSGKHVSLKACDEGFAGGETGVINDENIQKFGWIYVLGLPVSGVDPCPSK</sequence>
<organism evidence="1 2">
    <name type="scientific">Clathrospora elynae</name>
    <dbReference type="NCBI Taxonomy" id="706981"/>
    <lineage>
        <taxon>Eukaryota</taxon>
        <taxon>Fungi</taxon>
        <taxon>Dikarya</taxon>
        <taxon>Ascomycota</taxon>
        <taxon>Pezizomycotina</taxon>
        <taxon>Dothideomycetes</taxon>
        <taxon>Pleosporomycetidae</taxon>
        <taxon>Pleosporales</taxon>
        <taxon>Diademaceae</taxon>
        <taxon>Clathrospora</taxon>
    </lineage>
</organism>
<accession>A0A6A5S9U6</accession>
<keyword evidence="2" id="KW-1185">Reference proteome</keyword>
<gene>
    <name evidence="1" type="ORF">EJ02DRAFT_460602</name>
</gene>